<dbReference type="Gene3D" id="1.10.3680.10">
    <property type="entry name" value="TerB-like"/>
    <property type="match status" value="1"/>
</dbReference>
<protein>
    <submittedName>
        <fullName evidence="1">TerB family tellurite resistance protein</fullName>
    </submittedName>
</protein>
<sequence length="289" mass="33234">MKLLNLFKKKYDNSETIKILLYLAKSDGDISVDEMELISKISVQFSVPLKTIKSIIDDVLSTPFEKAKISLPKKEEDIRQLLNILVSLMITDGKIDVREFLFCRKLALKLNQNINVIDDILKPFIYGDKLKGFSEAKVQLKDDYEAMKAKMWKPTSQTTKVNEVVALTDITIILIDKYQEKMPYRIVYDLAVKCYEQGVKRASSKSYSEGLYWKDISKLEDNMLPPSPYIETDLMNVVRAMTLIKESAIQIEGKIDIVKNDWKDLGMEWKQKVAQNLLEGTIDFVANEV</sequence>
<reference evidence="1 2" key="1">
    <citation type="submission" date="2019-08" db="EMBL/GenBank/DDBJ databases">
        <title>Formosa sediminis sp. nov., isolated from marine sediment.</title>
        <authorList>
            <person name="Cao W.R."/>
        </authorList>
    </citation>
    <scope>NUCLEOTIDE SEQUENCE [LARGE SCALE GENOMIC DNA]</scope>
    <source>
        <strain evidence="1 2">1494</strain>
    </source>
</reference>
<comment type="caution">
    <text evidence="1">The sequence shown here is derived from an EMBL/GenBank/DDBJ whole genome shotgun (WGS) entry which is preliminary data.</text>
</comment>
<evidence type="ECO:0000313" key="2">
    <source>
        <dbReference type="Proteomes" id="UP000324550"/>
    </source>
</evidence>
<evidence type="ECO:0000313" key="1">
    <source>
        <dbReference type="EMBL" id="TYA53055.1"/>
    </source>
</evidence>
<proteinExistence type="predicted"/>
<keyword evidence="2" id="KW-1185">Reference proteome</keyword>
<gene>
    <name evidence="1" type="ORF">FVF61_10345</name>
</gene>
<organism evidence="1 2">
    <name type="scientific">Formosa maritima</name>
    <dbReference type="NCBI Taxonomy" id="2592046"/>
    <lineage>
        <taxon>Bacteria</taxon>
        <taxon>Pseudomonadati</taxon>
        <taxon>Bacteroidota</taxon>
        <taxon>Flavobacteriia</taxon>
        <taxon>Flavobacteriales</taxon>
        <taxon>Flavobacteriaceae</taxon>
        <taxon>Formosa</taxon>
    </lineage>
</organism>
<accession>A0A5D0G2K9</accession>
<dbReference type="InterPro" id="IPR029024">
    <property type="entry name" value="TerB-like"/>
</dbReference>
<dbReference type="SUPFAM" id="SSF158682">
    <property type="entry name" value="TerB-like"/>
    <property type="match status" value="1"/>
</dbReference>
<dbReference type="EMBL" id="VSFC01000052">
    <property type="protein sequence ID" value="TYA53055.1"/>
    <property type="molecule type" value="Genomic_DNA"/>
</dbReference>
<dbReference type="AlphaFoldDB" id="A0A5D0G2K9"/>
<dbReference type="CDD" id="cd07177">
    <property type="entry name" value="terB_like"/>
    <property type="match status" value="1"/>
</dbReference>
<dbReference type="RefSeq" id="WP_148456041.1">
    <property type="nucleotide sequence ID" value="NZ_VSFC01000052.1"/>
</dbReference>
<name>A0A5D0G2K9_9FLAO</name>
<dbReference type="Proteomes" id="UP000324550">
    <property type="component" value="Unassembled WGS sequence"/>
</dbReference>
<dbReference type="OrthoDB" id="851603at2"/>